<dbReference type="RefSeq" id="WP_112058872.1">
    <property type="nucleotide sequence ID" value="NZ_UAWL01000006.1"/>
</dbReference>
<dbReference type="Gene3D" id="3.90.550.10">
    <property type="entry name" value="Spore Coat Polysaccharide Biosynthesis Protein SpsA, Chain A"/>
    <property type="match status" value="1"/>
</dbReference>
<dbReference type="GO" id="GO:0032259">
    <property type="term" value="P:methylation"/>
    <property type="evidence" value="ECO:0007669"/>
    <property type="project" value="UniProtKB-KW"/>
</dbReference>
<evidence type="ECO:0000313" key="2">
    <source>
        <dbReference type="Proteomes" id="UP000250166"/>
    </source>
</evidence>
<dbReference type="GO" id="GO:0008168">
    <property type="term" value="F:methyltransferase activity"/>
    <property type="evidence" value="ECO:0007669"/>
    <property type="project" value="UniProtKB-KW"/>
</dbReference>
<keyword evidence="1" id="KW-0489">Methyltransferase</keyword>
<organism evidence="1 2">
    <name type="scientific">Helicobacter fennelliae</name>
    <dbReference type="NCBI Taxonomy" id="215"/>
    <lineage>
        <taxon>Bacteria</taxon>
        <taxon>Pseudomonadati</taxon>
        <taxon>Campylobacterota</taxon>
        <taxon>Epsilonproteobacteria</taxon>
        <taxon>Campylobacterales</taxon>
        <taxon>Helicobacteraceae</taxon>
        <taxon>Helicobacter</taxon>
    </lineage>
</organism>
<evidence type="ECO:0000313" key="1">
    <source>
        <dbReference type="EMBL" id="SQB99242.1"/>
    </source>
</evidence>
<sequence>MSYTCKNSILLLSFNRLDTLQRTLEQIAKHKPARIYLANDGARANHRDSHDVLESEKISTIRAYLIQTISTQWSWDCEIHTRFLDTNLGCKKAVSSAISWFFENEEQGIILEDDCLPNESFFRFCDELLERYKYQDNIFMISGFSGLDFAPKAKQSIQSDYFFSKYNHIWGWASWRRAWAKYELEFDFNDALKLQNFTSTQERRYWRNIFKSYTQGQINTWDYPWTFSIWKHNGLSIYPKCNMIQNIGFNREDSTHTTGDSRFANMTAYELSFPLIHPPQITQDIYLDKVDFRVLFAPKHIIVRAIKKAIRITKKLFGI</sequence>
<dbReference type="InterPro" id="IPR029044">
    <property type="entry name" value="Nucleotide-diphossugar_trans"/>
</dbReference>
<dbReference type="Proteomes" id="UP000250166">
    <property type="component" value="Unassembled WGS sequence"/>
</dbReference>
<dbReference type="EMBL" id="UAWL01000006">
    <property type="protein sequence ID" value="SQB99242.1"/>
    <property type="molecule type" value="Genomic_DNA"/>
</dbReference>
<reference evidence="1 2" key="1">
    <citation type="submission" date="2018-06" db="EMBL/GenBank/DDBJ databases">
        <authorList>
            <consortium name="Pathogen Informatics"/>
            <person name="Doyle S."/>
        </authorList>
    </citation>
    <scope>NUCLEOTIDE SEQUENCE [LARGE SCALE GENOMIC DNA]</scope>
    <source>
        <strain evidence="1 2">NCTC13102</strain>
    </source>
</reference>
<keyword evidence="1" id="KW-0808">Transferase</keyword>
<protein>
    <submittedName>
        <fullName evidence="1">Methyltransferase</fullName>
        <ecNumber evidence="1">2.1.1.-</ecNumber>
    </submittedName>
</protein>
<dbReference type="EC" id="2.1.1.-" evidence="1"/>
<proteinExistence type="predicted"/>
<name>A0A2X3B621_9HELI</name>
<dbReference type="AlphaFoldDB" id="A0A2X3B621"/>
<dbReference type="SUPFAM" id="SSF53448">
    <property type="entry name" value="Nucleotide-diphospho-sugar transferases"/>
    <property type="match status" value="1"/>
</dbReference>
<gene>
    <name evidence="1" type="primary">fkbM</name>
    <name evidence="1" type="ORF">NCTC13102_01651</name>
</gene>
<accession>A0A2X3B621</accession>